<dbReference type="VEuPathDB" id="FungiDB:SeMB42_g03891"/>
<feature type="region of interest" description="Disordered" evidence="1">
    <location>
        <begin position="1"/>
        <end position="30"/>
    </location>
</feature>
<feature type="compositionally biased region" description="Basic and acidic residues" evidence="1">
    <location>
        <begin position="11"/>
        <end position="30"/>
    </location>
</feature>
<evidence type="ECO:0000313" key="4">
    <source>
        <dbReference type="Proteomes" id="UP000320475"/>
    </source>
</evidence>
<dbReference type="AlphaFoldDB" id="A0A507C8F5"/>
<feature type="region of interest" description="Disordered" evidence="1">
    <location>
        <begin position="337"/>
        <end position="367"/>
    </location>
</feature>
<feature type="domain" description="Wbp11/ELF5/Saf1 N-terminal" evidence="2">
    <location>
        <begin position="4"/>
        <end position="77"/>
    </location>
</feature>
<feature type="compositionally biased region" description="Pro residues" evidence="1">
    <location>
        <begin position="339"/>
        <end position="355"/>
    </location>
</feature>
<name>A0A507C8F5_9FUNG</name>
<dbReference type="OrthoDB" id="205569at2759"/>
<dbReference type="GO" id="GO:0006396">
    <property type="term" value="P:RNA processing"/>
    <property type="evidence" value="ECO:0007669"/>
    <property type="project" value="InterPro"/>
</dbReference>
<feature type="region of interest" description="Disordered" evidence="1">
    <location>
        <begin position="389"/>
        <end position="417"/>
    </location>
</feature>
<dbReference type="EMBL" id="QEAM01000757">
    <property type="protein sequence ID" value="TPX35608.1"/>
    <property type="molecule type" value="Genomic_DNA"/>
</dbReference>
<feature type="region of interest" description="Disordered" evidence="1">
    <location>
        <begin position="227"/>
        <end position="271"/>
    </location>
</feature>
<feature type="compositionally biased region" description="Acidic residues" evidence="1">
    <location>
        <begin position="165"/>
        <end position="174"/>
    </location>
</feature>
<protein>
    <recommendedName>
        <fullName evidence="2">Wbp11/ELF5/Saf1 N-terminal domain-containing protein</fullName>
    </recommendedName>
</protein>
<sequence length="452" mass="49870">MAKGRALNPADAHRRAERKKELKKNKQDRKQVRLIAIATKDVRKIDAELALLRQQERQGKLEYKSLLRKKEITALIKKRQDAREKLGLKPDTSTTTTAPPQPSTRPQDSPHYHPVYNPYGAPPPGAVPEKEKLSVQEPLKLAEGQEPEDDDEEEDDESEHSSDPSSDDEQDEDDVHVSQEDLVPTFDDLTKLPMPKGPPPDTKAHVYSFIDAPETRHSADYVISKAPKPAVQSPVPQQPQQQHRQFPPPPPPFYQPAFSAGPPYRPPPHPMYFTGGRPLPMPYYGALPPPLPPPGYPPVAAAGNAPFAYPPIPPRGMMPPYPIPFNSNIPMPLPSGMMEPPPGPVAPSSPKPPMPTNSAPSAQAVKTAAPMVRDLHKELTKFVPPSLLRKRNVPSSTKVNVPSKVDNENNQDESVQPPAAKKLITGRNVNTNGGTSMDNDYDKFMKEMEGLL</sequence>
<feature type="region of interest" description="Disordered" evidence="1">
    <location>
        <begin position="80"/>
        <end position="205"/>
    </location>
</feature>
<feature type="compositionally biased region" description="Acidic residues" evidence="1">
    <location>
        <begin position="145"/>
        <end position="158"/>
    </location>
</feature>
<dbReference type="Pfam" id="PF09429">
    <property type="entry name" value="Wbp11"/>
    <property type="match status" value="1"/>
</dbReference>
<evidence type="ECO:0000256" key="1">
    <source>
        <dbReference type="SAM" id="MobiDB-lite"/>
    </source>
</evidence>
<dbReference type="InterPro" id="IPR019007">
    <property type="entry name" value="Wbp11/ELF5/Saf1_N"/>
</dbReference>
<proteinExistence type="predicted"/>
<comment type="caution">
    <text evidence="3">The sequence shown here is derived from an EMBL/GenBank/DDBJ whole genome shotgun (WGS) entry which is preliminary data.</text>
</comment>
<feature type="compositionally biased region" description="Low complexity" evidence="1">
    <location>
        <begin position="227"/>
        <end position="245"/>
    </location>
</feature>
<evidence type="ECO:0000259" key="2">
    <source>
        <dbReference type="Pfam" id="PF09429"/>
    </source>
</evidence>
<gene>
    <name evidence="3" type="ORF">SeLEV6574_g08170</name>
</gene>
<dbReference type="Proteomes" id="UP000320475">
    <property type="component" value="Unassembled WGS sequence"/>
</dbReference>
<accession>A0A507C8F5</accession>
<reference evidence="3 4" key="1">
    <citation type="journal article" date="2019" name="Sci. Rep.">
        <title>Comparative genomics of chytrid fungi reveal insights into the obligate biotrophic and pathogenic lifestyle of Synchytrium endobioticum.</title>
        <authorList>
            <person name="van de Vossenberg B.T.L.H."/>
            <person name="Warris S."/>
            <person name="Nguyen H.D.T."/>
            <person name="van Gent-Pelzer M.P.E."/>
            <person name="Joly D.L."/>
            <person name="van de Geest H.C."/>
            <person name="Bonants P.J.M."/>
            <person name="Smith D.S."/>
            <person name="Levesque C.A."/>
            <person name="van der Lee T.A.J."/>
        </authorList>
    </citation>
    <scope>NUCLEOTIDE SEQUENCE [LARGE SCALE GENOMIC DNA]</scope>
    <source>
        <strain evidence="3 4">LEV6574</strain>
    </source>
</reference>
<evidence type="ECO:0000313" key="3">
    <source>
        <dbReference type="EMBL" id="TPX35608.1"/>
    </source>
</evidence>
<organism evidence="3 4">
    <name type="scientific">Synchytrium endobioticum</name>
    <dbReference type="NCBI Taxonomy" id="286115"/>
    <lineage>
        <taxon>Eukaryota</taxon>
        <taxon>Fungi</taxon>
        <taxon>Fungi incertae sedis</taxon>
        <taxon>Chytridiomycota</taxon>
        <taxon>Chytridiomycota incertae sedis</taxon>
        <taxon>Chytridiomycetes</taxon>
        <taxon>Synchytriales</taxon>
        <taxon>Synchytriaceae</taxon>
        <taxon>Synchytrium</taxon>
    </lineage>
</organism>